<organism evidence="2 3">
    <name type="scientific">Devosia rhodophyticola</name>
    <dbReference type="NCBI Taxonomy" id="3026423"/>
    <lineage>
        <taxon>Bacteria</taxon>
        <taxon>Pseudomonadati</taxon>
        <taxon>Pseudomonadota</taxon>
        <taxon>Alphaproteobacteria</taxon>
        <taxon>Hyphomicrobiales</taxon>
        <taxon>Devosiaceae</taxon>
        <taxon>Devosia</taxon>
    </lineage>
</organism>
<feature type="domain" description="NAD-dependent epimerase/dehydratase" evidence="1">
    <location>
        <begin position="90"/>
        <end position="222"/>
    </location>
</feature>
<dbReference type="Proteomes" id="UP001222118">
    <property type="component" value="Chromosome"/>
</dbReference>
<dbReference type="PANTHER" id="PTHR48079">
    <property type="entry name" value="PROTEIN YEEZ"/>
    <property type="match status" value="1"/>
</dbReference>
<evidence type="ECO:0000313" key="3">
    <source>
        <dbReference type="Proteomes" id="UP001222118"/>
    </source>
</evidence>
<accession>A0ABY7YTQ0</accession>
<proteinExistence type="predicted"/>
<gene>
    <name evidence="2" type="ORF">PSQ90_10585</name>
</gene>
<dbReference type="InterPro" id="IPR051783">
    <property type="entry name" value="NAD(P)-dependent_oxidoreduct"/>
</dbReference>
<name>A0ABY7YTQ0_9HYPH</name>
<feature type="domain" description="NAD-dependent epimerase/dehydratase" evidence="1">
    <location>
        <begin position="5"/>
        <end position="77"/>
    </location>
</feature>
<protein>
    <submittedName>
        <fullName evidence="2">NAD(P)-dependent oxidoreductase</fullName>
    </submittedName>
</protein>
<evidence type="ECO:0000259" key="1">
    <source>
        <dbReference type="Pfam" id="PF01370"/>
    </source>
</evidence>
<dbReference type="EMBL" id="CP118247">
    <property type="protein sequence ID" value="WDR04761.1"/>
    <property type="molecule type" value="Genomic_DNA"/>
</dbReference>
<dbReference type="PANTHER" id="PTHR48079:SF6">
    <property type="entry name" value="NAD(P)-BINDING DOMAIN-CONTAINING PROTEIN-RELATED"/>
    <property type="match status" value="1"/>
</dbReference>
<dbReference type="Gene3D" id="3.40.50.720">
    <property type="entry name" value="NAD(P)-binding Rossmann-like Domain"/>
    <property type="match status" value="1"/>
</dbReference>
<dbReference type="InterPro" id="IPR001509">
    <property type="entry name" value="Epimerase_deHydtase"/>
</dbReference>
<dbReference type="InterPro" id="IPR036291">
    <property type="entry name" value="NAD(P)-bd_dom_sf"/>
</dbReference>
<dbReference type="Pfam" id="PF01370">
    <property type="entry name" value="Epimerase"/>
    <property type="match status" value="2"/>
</dbReference>
<dbReference type="SUPFAM" id="SSF51735">
    <property type="entry name" value="NAD(P)-binding Rossmann-fold domains"/>
    <property type="match status" value="1"/>
</dbReference>
<dbReference type="RefSeq" id="WP_282210282.1">
    <property type="nucleotide sequence ID" value="NZ_CP118247.1"/>
</dbReference>
<keyword evidence="3" id="KW-1185">Reference proteome</keyword>
<evidence type="ECO:0000313" key="2">
    <source>
        <dbReference type="EMBL" id="WDR04761.1"/>
    </source>
</evidence>
<sequence length="319" mass="35121">MTKAIVIGATGHIGTYLVPRLVEAGYEVVAVSRGKRPPYRDNAAWSSVERITLDREKLESEGTFGTTIAELNSDIVIDLFCFTLPSAKQLVAALRGRVSHFIHVGTIWTHGRSTVVPTREEAPKHPFGEYGIQKRAIETFLHDAVQRERIPATVLHPGHIVGPGWLPVNPAGNFNPKVFSMLARGEPVTLPNFGMETVHHVHADDIARLCLAALAHRSQSVGESFHAVSEGAVTLSGFAEAAANWFGNSANLNFLPYDEWSQNQQTEDAKATWEHIVRSPNCSMDKARRLLDFRPRYSSLAAVQEAVQWLVADGQVQTT</sequence>
<reference evidence="2 3" key="1">
    <citation type="submission" date="2023-02" db="EMBL/GenBank/DDBJ databases">
        <title>Devosia chondri sp. nov., isolated from the phycosphere of marine algae.</title>
        <authorList>
            <person name="Kim J.M."/>
            <person name="Lee J.K."/>
            <person name="Choi B.J."/>
            <person name="Bayburt H."/>
            <person name="Jeon C.O."/>
        </authorList>
    </citation>
    <scope>NUCLEOTIDE SEQUENCE [LARGE SCALE GENOMIC DNA]</scope>
    <source>
        <strain evidence="2 3">G2-5</strain>
    </source>
</reference>